<evidence type="ECO:0000313" key="4">
    <source>
        <dbReference type="Proteomes" id="UP000001508"/>
    </source>
</evidence>
<protein>
    <recommendedName>
        <fullName evidence="2">DUF2914 domain-containing protein</fullName>
    </recommendedName>
</protein>
<proteinExistence type="predicted"/>
<dbReference type="HOGENOM" id="CLU_141686_0_0_7"/>
<dbReference type="Pfam" id="PF11141">
    <property type="entry name" value="DUF2914"/>
    <property type="match status" value="1"/>
</dbReference>
<feature type="signal peptide" evidence="1">
    <location>
        <begin position="1"/>
        <end position="25"/>
    </location>
</feature>
<gene>
    <name evidence="3" type="ordered locus">DaAHT2_0805</name>
</gene>
<dbReference type="InParanoid" id="D6Z1T4"/>
<accession>D6Z1T4</accession>
<dbReference type="STRING" id="589865.DaAHT2_0805"/>
<sequence>MTGKRIVALVVALAALLFFSLPALADDQLFRLERVKLAAEVVEREPVGVADTFSADQERVYAFIEAREVQADTTVNFIWYRNEQEVATVPLPLRKSPRWRTFSSVTIQDRSGDWRVELHDEQGRVLWAADFRVE</sequence>
<feature type="chain" id="PRO_5003091501" description="DUF2914 domain-containing protein" evidence="1">
    <location>
        <begin position="26"/>
        <end position="134"/>
    </location>
</feature>
<evidence type="ECO:0000259" key="2">
    <source>
        <dbReference type="Pfam" id="PF11141"/>
    </source>
</evidence>
<organism evidence="3 4">
    <name type="scientific">Desulfurivibrio alkaliphilus (strain DSM 19089 / UNIQEM U267 / AHT2)</name>
    <dbReference type="NCBI Taxonomy" id="589865"/>
    <lineage>
        <taxon>Bacteria</taxon>
        <taxon>Pseudomonadati</taxon>
        <taxon>Thermodesulfobacteriota</taxon>
        <taxon>Desulfobulbia</taxon>
        <taxon>Desulfobulbales</taxon>
        <taxon>Desulfobulbaceae</taxon>
        <taxon>Desulfurivibrio</taxon>
    </lineage>
</organism>
<evidence type="ECO:0000256" key="1">
    <source>
        <dbReference type="SAM" id="SignalP"/>
    </source>
</evidence>
<dbReference type="RefSeq" id="WP_013163039.1">
    <property type="nucleotide sequence ID" value="NC_014216.1"/>
</dbReference>
<dbReference type="OrthoDB" id="5419356at2"/>
<name>D6Z1T4_DESAT</name>
<reference evidence="4" key="1">
    <citation type="submission" date="2010-02" db="EMBL/GenBank/DDBJ databases">
        <title>Complete sequence of Desulfurivibrio alkaliphilus AHT2.</title>
        <authorList>
            <consortium name="US DOE Joint Genome Institute"/>
            <person name="Pitluck S."/>
            <person name="Chertkov O."/>
            <person name="Detter J.C."/>
            <person name="Han C."/>
            <person name="Tapia R."/>
            <person name="Larimer F."/>
            <person name="Land M."/>
            <person name="Hauser L."/>
            <person name="Kyrpides N."/>
            <person name="Mikhailova N."/>
            <person name="Sorokin D.Y."/>
            <person name="Muyzer G."/>
            <person name="Woyke T."/>
        </authorList>
    </citation>
    <scope>NUCLEOTIDE SEQUENCE [LARGE SCALE GENOMIC DNA]</scope>
    <source>
        <strain evidence="4">DSM 19089 / UNIQEM U267 / AHT2</strain>
    </source>
</reference>
<dbReference type="InterPro" id="IPR022606">
    <property type="entry name" value="DUF2914"/>
</dbReference>
<dbReference type="Proteomes" id="UP000001508">
    <property type="component" value="Chromosome"/>
</dbReference>
<dbReference type="AlphaFoldDB" id="D6Z1T4"/>
<dbReference type="KEGG" id="dak:DaAHT2_0805"/>
<keyword evidence="4" id="KW-1185">Reference proteome</keyword>
<evidence type="ECO:0000313" key="3">
    <source>
        <dbReference type="EMBL" id="ADH85509.1"/>
    </source>
</evidence>
<keyword evidence="1" id="KW-0732">Signal</keyword>
<feature type="domain" description="DUF2914" evidence="2">
    <location>
        <begin position="72"/>
        <end position="133"/>
    </location>
</feature>
<dbReference type="EMBL" id="CP001940">
    <property type="protein sequence ID" value="ADH85509.1"/>
    <property type="molecule type" value="Genomic_DNA"/>
</dbReference>